<reference evidence="1" key="1">
    <citation type="submission" date="2021-02" db="EMBL/GenBank/DDBJ databases">
        <authorList>
            <person name="Nowell W R."/>
        </authorList>
    </citation>
    <scope>NUCLEOTIDE SEQUENCE</scope>
</reference>
<accession>A0A814ZIX9</accession>
<dbReference type="AlphaFoldDB" id="A0A814ZIX9"/>
<evidence type="ECO:0000313" key="1">
    <source>
        <dbReference type="EMBL" id="CAF1246006.1"/>
    </source>
</evidence>
<dbReference type="Proteomes" id="UP000663852">
    <property type="component" value="Unassembled WGS sequence"/>
</dbReference>
<proteinExistence type="predicted"/>
<evidence type="ECO:0008006" key="3">
    <source>
        <dbReference type="Google" id="ProtNLM"/>
    </source>
</evidence>
<comment type="caution">
    <text evidence="1">The sequence shown here is derived from an EMBL/GenBank/DDBJ whole genome shotgun (WGS) entry which is preliminary data.</text>
</comment>
<protein>
    <recommendedName>
        <fullName evidence="3">F-box domain-containing protein</fullName>
    </recommendedName>
</protein>
<evidence type="ECO:0000313" key="2">
    <source>
        <dbReference type="Proteomes" id="UP000663852"/>
    </source>
</evidence>
<organism evidence="1 2">
    <name type="scientific">Adineta ricciae</name>
    <name type="common">Rotifer</name>
    <dbReference type="NCBI Taxonomy" id="249248"/>
    <lineage>
        <taxon>Eukaryota</taxon>
        <taxon>Metazoa</taxon>
        <taxon>Spiralia</taxon>
        <taxon>Gnathifera</taxon>
        <taxon>Rotifera</taxon>
        <taxon>Eurotatoria</taxon>
        <taxon>Bdelloidea</taxon>
        <taxon>Adinetida</taxon>
        <taxon>Adinetidae</taxon>
        <taxon>Adineta</taxon>
    </lineage>
</organism>
<dbReference type="EMBL" id="CAJNOJ010000176">
    <property type="protein sequence ID" value="CAF1246006.1"/>
    <property type="molecule type" value="Genomic_DNA"/>
</dbReference>
<name>A0A814ZIX9_ADIRI</name>
<gene>
    <name evidence="1" type="ORF">EDS130_LOCUS27712</name>
</gene>
<sequence>MSNTIPSKIEDLPNEIWLEIFDYFNWFDLFSSFYCLNKRIWHLLMCIKTLSVHSTYPKKSPSDQFKRTYSQVVSNHSYNESFNITKQFNSFSGLSSLIANTFSDDNWRSTDEFVKFIFTQHCPIIHYSHIQWNVLEHKMQMNDNLCGTFHFPLLRHLHVNKLPFHLAIQLLNQCIHLRSFSAILYDYPSEKNVTILSTQIPDRIRIDGLPLLIRLNLGEDDYQEEETSSTFLEFLLPCCPNLRTFNFNIRFQDVPDCRDKILDPNWWQHIFITNNRLNRIFLHFEWWTRDIRNNGFTKIQRFQTSPFFTALNVKIEHEFKSEFMRCMEYNLYIKN</sequence>